<dbReference type="Pfam" id="PF00534">
    <property type="entry name" value="Glycos_transf_1"/>
    <property type="match status" value="1"/>
</dbReference>
<evidence type="ECO:0000313" key="4">
    <source>
        <dbReference type="Proteomes" id="UP001589867"/>
    </source>
</evidence>
<dbReference type="Gene3D" id="3.40.50.2000">
    <property type="entry name" value="Glycogen Phosphorylase B"/>
    <property type="match status" value="1"/>
</dbReference>
<dbReference type="SUPFAM" id="SSF53756">
    <property type="entry name" value="UDP-Glycosyltransferase/glycogen phosphorylase"/>
    <property type="match status" value="1"/>
</dbReference>
<dbReference type="RefSeq" id="WP_377260606.1">
    <property type="nucleotide sequence ID" value="NZ_JBHLUH010000079.1"/>
</dbReference>
<dbReference type="InterPro" id="IPR001296">
    <property type="entry name" value="Glyco_trans_1"/>
</dbReference>
<evidence type="ECO:0000256" key="1">
    <source>
        <dbReference type="ARBA" id="ARBA00022679"/>
    </source>
</evidence>
<feature type="domain" description="Glycosyl transferase family 1" evidence="2">
    <location>
        <begin position="174"/>
        <end position="288"/>
    </location>
</feature>
<dbReference type="EMBL" id="JBHLUH010000079">
    <property type="protein sequence ID" value="MFC0533268.1"/>
    <property type="molecule type" value="Genomic_DNA"/>
</dbReference>
<keyword evidence="1 3" id="KW-0808">Transferase</keyword>
<accession>A0ABV6MFX9</accession>
<name>A0ABV6MFX9_9ACTN</name>
<gene>
    <name evidence="3" type="ORF">ACFFIA_37240</name>
</gene>
<organism evidence="3 4">
    <name type="scientific">Phytohabitans kaempferiae</name>
    <dbReference type="NCBI Taxonomy" id="1620943"/>
    <lineage>
        <taxon>Bacteria</taxon>
        <taxon>Bacillati</taxon>
        <taxon>Actinomycetota</taxon>
        <taxon>Actinomycetes</taxon>
        <taxon>Micromonosporales</taxon>
        <taxon>Micromonosporaceae</taxon>
    </lineage>
</organism>
<keyword evidence="4" id="KW-1185">Reference proteome</keyword>
<evidence type="ECO:0000313" key="3">
    <source>
        <dbReference type="EMBL" id="MFC0533268.1"/>
    </source>
</evidence>
<dbReference type="GO" id="GO:0016757">
    <property type="term" value="F:glycosyltransferase activity"/>
    <property type="evidence" value="ECO:0007669"/>
    <property type="project" value="UniProtKB-KW"/>
</dbReference>
<comment type="caution">
    <text evidence="3">The sequence shown here is derived from an EMBL/GenBank/DDBJ whole genome shotgun (WGS) entry which is preliminary data.</text>
</comment>
<keyword evidence="3" id="KW-0328">Glycosyltransferase</keyword>
<dbReference type="Proteomes" id="UP001589867">
    <property type="component" value="Unassembled WGS sequence"/>
</dbReference>
<sequence>MASRGTVVGFHPFETYAGHPGKDGANFDYVEQVALVEADGGVVPRPHNLVDLCRSDAVAREALSGVDVVMTTVGPHAYFYFYLRERLGLDFRIVRDVRTALWNGYLQQESLCASYLRADDMLLHASRYSMGVFNTVLPHLAPKPQAVCYPILHSLPPEAEGSWVGSGRSAASTTRPRRIGFVGRLTDDKNYGQALALLDELRRRWPGRYELHAVGERPPGVPGPSSDTTDYRWFPPVDRSALWAMFREMDVLFFPSTSSLETFGRVLVEASYVGTPILSSSHAATSELLPQTSLVDTAYRTDLEFTTHLAGRLGDVDVERAADLLGAGEAPPRATGYQVFRGHDRYLTDLLRRGPEAVATDAQVEPTPLQRDFLASVQMSNLSTSFDREAADDIIARLRSHFVALHRRGSLRYFATLATLLARSRYRAKTRDFVRRSLVRGEDFTNIGGIDLQFSHLIGYEPRFRIKA</sequence>
<dbReference type="EC" id="2.4.-.-" evidence="3"/>
<reference evidence="3 4" key="1">
    <citation type="submission" date="2024-09" db="EMBL/GenBank/DDBJ databases">
        <authorList>
            <person name="Sun Q."/>
            <person name="Mori K."/>
        </authorList>
    </citation>
    <scope>NUCLEOTIDE SEQUENCE [LARGE SCALE GENOMIC DNA]</scope>
    <source>
        <strain evidence="3 4">TBRC 3947</strain>
    </source>
</reference>
<proteinExistence type="predicted"/>
<evidence type="ECO:0000259" key="2">
    <source>
        <dbReference type="Pfam" id="PF00534"/>
    </source>
</evidence>
<protein>
    <submittedName>
        <fullName evidence="3">Glycosyltransferase</fullName>
        <ecNumber evidence="3">2.4.-.-</ecNumber>
    </submittedName>
</protein>